<proteinExistence type="predicted"/>
<organism evidence="2 3">
    <name type="scientific">Lophium mytilinum</name>
    <dbReference type="NCBI Taxonomy" id="390894"/>
    <lineage>
        <taxon>Eukaryota</taxon>
        <taxon>Fungi</taxon>
        <taxon>Dikarya</taxon>
        <taxon>Ascomycota</taxon>
        <taxon>Pezizomycotina</taxon>
        <taxon>Dothideomycetes</taxon>
        <taxon>Pleosporomycetidae</taxon>
        <taxon>Mytilinidiales</taxon>
        <taxon>Mytilinidiaceae</taxon>
        <taxon>Lophium</taxon>
    </lineage>
</organism>
<evidence type="ECO:0000313" key="2">
    <source>
        <dbReference type="EMBL" id="KAF2490026.1"/>
    </source>
</evidence>
<feature type="compositionally biased region" description="Acidic residues" evidence="1">
    <location>
        <begin position="89"/>
        <end position="100"/>
    </location>
</feature>
<evidence type="ECO:0000256" key="1">
    <source>
        <dbReference type="SAM" id="MobiDB-lite"/>
    </source>
</evidence>
<evidence type="ECO:0000313" key="3">
    <source>
        <dbReference type="Proteomes" id="UP000799750"/>
    </source>
</evidence>
<name>A0A6A6QDD2_9PEZI</name>
<protein>
    <submittedName>
        <fullName evidence="2">Uncharacterized protein</fullName>
    </submittedName>
</protein>
<keyword evidence="3" id="KW-1185">Reference proteome</keyword>
<reference evidence="2" key="1">
    <citation type="journal article" date="2020" name="Stud. Mycol.">
        <title>101 Dothideomycetes genomes: a test case for predicting lifestyles and emergence of pathogens.</title>
        <authorList>
            <person name="Haridas S."/>
            <person name="Albert R."/>
            <person name="Binder M."/>
            <person name="Bloem J."/>
            <person name="Labutti K."/>
            <person name="Salamov A."/>
            <person name="Andreopoulos B."/>
            <person name="Baker S."/>
            <person name="Barry K."/>
            <person name="Bills G."/>
            <person name="Bluhm B."/>
            <person name="Cannon C."/>
            <person name="Castanera R."/>
            <person name="Culley D."/>
            <person name="Daum C."/>
            <person name="Ezra D."/>
            <person name="Gonzalez J."/>
            <person name="Henrissat B."/>
            <person name="Kuo A."/>
            <person name="Liang C."/>
            <person name="Lipzen A."/>
            <person name="Lutzoni F."/>
            <person name="Magnuson J."/>
            <person name="Mondo S."/>
            <person name="Nolan M."/>
            <person name="Ohm R."/>
            <person name="Pangilinan J."/>
            <person name="Park H.-J."/>
            <person name="Ramirez L."/>
            <person name="Alfaro M."/>
            <person name="Sun H."/>
            <person name="Tritt A."/>
            <person name="Yoshinaga Y."/>
            <person name="Zwiers L.-H."/>
            <person name="Turgeon B."/>
            <person name="Goodwin S."/>
            <person name="Spatafora J."/>
            <person name="Crous P."/>
            <person name="Grigoriev I."/>
        </authorList>
    </citation>
    <scope>NUCLEOTIDE SEQUENCE</scope>
    <source>
        <strain evidence="2">CBS 269.34</strain>
    </source>
</reference>
<dbReference type="Proteomes" id="UP000799750">
    <property type="component" value="Unassembled WGS sequence"/>
</dbReference>
<dbReference type="AlphaFoldDB" id="A0A6A6QDD2"/>
<feature type="region of interest" description="Disordered" evidence="1">
    <location>
        <begin position="56"/>
        <end position="106"/>
    </location>
</feature>
<sequence>MSLLCAKRPLDLCSSYMPPSKSRRTDVRLYQALDRIAPLPRSDFYNNPTFRVGPWVMNGGQRSQQFHSPQPPAPPPIAPSRLLPNATSDENEDVEMDDAPADVTKPLDSSDADAYSRLLRASTTDLCRDIQPGGEYSTITLRMKDFIKGVWRLARLPYGYEFACDTLVWFSISVLHRTDSPFVYMLNSQRQSIYFLLDDAMLYIALEWWEKSAIWDVWTVVKDIRLGLSAGKVEWWERGSYFAKSLEFLLESQRVFDVRTMVLLVAGHRLPPELTDQVSGYLLYHKGLPLTDVKTKHDWRSNVARASTTTAASSGTSKACMR</sequence>
<dbReference type="OrthoDB" id="3680815at2759"/>
<accession>A0A6A6QDD2</accession>
<gene>
    <name evidence="2" type="ORF">BU16DRAFT_168747</name>
</gene>
<feature type="compositionally biased region" description="Pro residues" evidence="1">
    <location>
        <begin position="69"/>
        <end position="78"/>
    </location>
</feature>
<dbReference type="EMBL" id="MU004198">
    <property type="protein sequence ID" value="KAF2490026.1"/>
    <property type="molecule type" value="Genomic_DNA"/>
</dbReference>